<feature type="transmembrane region" description="Helical" evidence="8">
    <location>
        <begin position="125"/>
        <end position="151"/>
    </location>
</feature>
<dbReference type="KEGG" id="uam:UABAM_01008"/>
<keyword evidence="6 8" id="KW-1133">Transmembrane helix</keyword>
<dbReference type="Proteomes" id="UP000326354">
    <property type="component" value="Chromosome"/>
</dbReference>
<sequence length="364" mass="39588">MANAGEAKKGKSLSLSFSKGVSSKELTTFTTQLSTLQDAGLPIVRSLKILAGQLKPGTLQRTIYTVADDVEGGSTFSEALSKHPKIFDRLFVNMIKAGEMGGVLDTILRRLSDFMEKSEKLKKKIIGAAVYPIAVLTVAGGILAIIMILVVPQFKEIFRDMGVDLPFITQLLINMSDNMASLWWVALLVIFAVMTIFRLIASNKRGKLMLDTIVLRLPVFGDIVRKSSISRFTRTLGTLITSGVAILEALQIVKNAIGNQIIARAIQAVQDSIREGESIAEPLANSGEFDDIVVNMIDVGEETGELDKMLIKVADNYDEEVDVLVTSMVSLMEPALIIGMGLVIGFIVIALFLPLIKLVQDMGQ</sequence>
<organism evidence="10 11">
    <name type="scientific">Uabimicrobium amorphum</name>
    <dbReference type="NCBI Taxonomy" id="2596890"/>
    <lineage>
        <taxon>Bacteria</taxon>
        <taxon>Pseudomonadati</taxon>
        <taxon>Planctomycetota</taxon>
        <taxon>Candidatus Uabimicrobiia</taxon>
        <taxon>Candidatus Uabimicrobiales</taxon>
        <taxon>Candidatus Uabimicrobiaceae</taxon>
        <taxon>Candidatus Uabimicrobium</taxon>
    </lineage>
</organism>
<evidence type="ECO:0000256" key="8">
    <source>
        <dbReference type="SAM" id="Phobius"/>
    </source>
</evidence>
<dbReference type="PANTHER" id="PTHR30012:SF0">
    <property type="entry name" value="TYPE II SECRETION SYSTEM PROTEIN F-RELATED"/>
    <property type="match status" value="1"/>
</dbReference>
<feature type="domain" description="Type II secretion system protein GspF" evidence="9">
    <location>
        <begin position="232"/>
        <end position="354"/>
    </location>
</feature>
<evidence type="ECO:0000256" key="6">
    <source>
        <dbReference type="ARBA" id="ARBA00022989"/>
    </source>
</evidence>
<evidence type="ECO:0000259" key="9">
    <source>
        <dbReference type="Pfam" id="PF00482"/>
    </source>
</evidence>
<dbReference type="RefSeq" id="WP_151966899.1">
    <property type="nucleotide sequence ID" value="NZ_AP019860.1"/>
</dbReference>
<comment type="subcellular location">
    <subcellularLocation>
        <location evidence="1">Cell inner membrane</location>
        <topology evidence="1">Multi-pass membrane protein</topology>
    </subcellularLocation>
</comment>
<comment type="similarity">
    <text evidence="2">Belongs to the GSP F family.</text>
</comment>
<dbReference type="GO" id="GO:0005886">
    <property type="term" value="C:plasma membrane"/>
    <property type="evidence" value="ECO:0007669"/>
    <property type="project" value="UniProtKB-SubCell"/>
</dbReference>
<proteinExistence type="inferred from homology"/>
<dbReference type="PRINTS" id="PR00812">
    <property type="entry name" value="BCTERIALGSPF"/>
</dbReference>
<accession>A0A5S9IL95</accession>
<feature type="transmembrane region" description="Helical" evidence="8">
    <location>
        <begin position="335"/>
        <end position="356"/>
    </location>
</feature>
<feature type="transmembrane region" description="Helical" evidence="8">
    <location>
        <begin position="181"/>
        <end position="201"/>
    </location>
</feature>
<dbReference type="InterPro" id="IPR042094">
    <property type="entry name" value="T2SS_GspF_sf"/>
</dbReference>
<evidence type="ECO:0000256" key="1">
    <source>
        <dbReference type="ARBA" id="ARBA00004429"/>
    </source>
</evidence>
<dbReference type="Gene3D" id="1.20.81.30">
    <property type="entry name" value="Type II secretion system (T2SS), domain F"/>
    <property type="match status" value="2"/>
</dbReference>
<dbReference type="Pfam" id="PF00482">
    <property type="entry name" value="T2SSF"/>
    <property type="match status" value="2"/>
</dbReference>
<dbReference type="PANTHER" id="PTHR30012">
    <property type="entry name" value="GENERAL SECRETION PATHWAY PROTEIN"/>
    <property type="match status" value="1"/>
</dbReference>
<dbReference type="AlphaFoldDB" id="A0A5S9IL95"/>
<evidence type="ECO:0000256" key="3">
    <source>
        <dbReference type="ARBA" id="ARBA00022475"/>
    </source>
</evidence>
<evidence type="ECO:0000256" key="7">
    <source>
        <dbReference type="ARBA" id="ARBA00023136"/>
    </source>
</evidence>
<keyword evidence="5 8" id="KW-0812">Transmembrane</keyword>
<evidence type="ECO:0000313" key="10">
    <source>
        <dbReference type="EMBL" id="BBM82665.1"/>
    </source>
</evidence>
<name>A0A5S9IL95_UABAM</name>
<keyword evidence="4" id="KW-0997">Cell inner membrane</keyword>
<keyword evidence="7 8" id="KW-0472">Membrane</keyword>
<dbReference type="FunFam" id="1.20.81.30:FF:000001">
    <property type="entry name" value="Type II secretion system protein F"/>
    <property type="match status" value="2"/>
</dbReference>
<keyword evidence="3" id="KW-1003">Cell membrane</keyword>
<evidence type="ECO:0000256" key="5">
    <source>
        <dbReference type="ARBA" id="ARBA00022692"/>
    </source>
</evidence>
<dbReference type="OrthoDB" id="9805682at2"/>
<evidence type="ECO:0000256" key="4">
    <source>
        <dbReference type="ARBA" id="ARBA00022519"/>
    </source>
</evidence>
<reference evidence="10 11" key="1">
    <citation type="submission" date="2019-08" db="EMBL/GenBank/DDBJ databases">
        <title>Complete genome sequence of Candidatus Uab amorphum.</title>
        <authorList>
            <person name="Shiratori T."/>
            <person name="Suzuki S."/>
            <person name="Kakizawa Y."/>
            <person name="Ishida K."/>
        </authorList>
    </citation>
    <scope>NUCLEOTIDE SEQUENCE [LARGE SCALE GENOMIC DNA]</scope>
    <source>
        <strain evidence="10 11">SRT547</strain>
    </source>
</reference>
<keyword evidence="11" id="KW-1185">Reference proteome</keyword>
<protein>
    <submittedName>
        <fullName evidence="10">Type II secretion system protein F</fullName>
    </submittedName>
</protein>
<dbReference type="EMBL" id="AP019860">
    <property type="protein sequence ID" value="BBM82665.1"/>
    <property type="molecule type" value="Genomic_DNA"/>
</dbReference>
<gene>
    <name evidence="10" type="ORF">UABAM_01008</name>
</gene>
<feature type="domain" description="Type II secretion system protein GspF" evidence="9">
    <location>
        <begin position="29"/>
        <end position="152"/>
    </location>
</feature>
<evidence type="ECO:0000313" key="11">
    <source>
        <dbReference type="Proteomes" id="UP000326354"/>
    </source>
</evidence>
<evidence type="ECO:0000256" key="2">
    <source>
        <dbReference type="ARBA" id="ARBA00005745"/>
    </source>
</evidence>
<dbReference type="InterPro" id="IPR003004">
    <property type="entry name" value="GspF/PilC"/>
</dbReference>
<dbReference type="InterPro" id="IPR018076">
    <property type="entry name" value="T2SS_GspF_dom"/>
</dbReference>